<dbReference type="PATRIC" id="fig|1348973.3.peg.3892"/>
<dbReference type="AlphaFoldDB" id="A0A072NGD3"/>
<evidence type="ECO:0000259" key="2">
    <source>
        <dbReference type="Pfam" id="PF09084"/>
    </source>
</evidence>
<feature type="chain" id="PRO_5038747869" evidence="1">
    <location>
        <begin position="19"/>
        <end position="348"/>
    </location>
</feature>
<feature type="signal peptide" evidence="1">
    <location>
        <begin position="1"/>
        <end position="18"/>
    </location>
</feature>
<dbReference type="InterPro" id="IPR027939">
    <property type="entry name" value="NMT1/THI5"/>
</dbReference>
<keyword evidence="1" id="KW-0732">Signal</keyword>
<dbReference type="Pfam" id="PF09084">
    <property type="entry name" value="NMT1"/>
    <property type="match status" value="1"/>
</dbReference>
<dbReference type="Gene3D" id="3.40.190.10">
    <property type="entry name" value="Periplasmic binding protein-like II"/>
    <property type="match status" value="2"/>
</dbReference>
<dbReference type="GO" id="GO:0009228">
    <property type="term" value="P:thiamine biosynthetic process"/>
    <property type="evidence" value="ECO:0007669"/>
    <property type="project" value="InterPro"/>
</dbReference>
<dbReference type="EMBL" id="JJRY01000022">
    <property type="protein sequence ID" value="KEF36759.1"/>
    <property type="molecule type" value="Genomic_DNA"/>
</dbReference>
<name>A0A072NGD3_SCHAZ</name>
<protein>
    <submittedName>
        <fullName evidence="3">ABC-type nitrate/sulfonate/bicarbonate transport system, periplasmic component</fullName>
    </submittedName>
</protein>
<dbReference type="Proteomes" id="UP000027936">
    <property type="component" value="Unassembled WGS sequence"/>
</dbReference>
<evidence type="ECO:0000313" key="4">
    <source>
        <dbReference type="Proteomes" id="UP000027936"/>
    </source>
</evidence>
<reference evidence="3 4" key="1">
    <citation type="submission" date="2014-04" db="EMBL/GenBank/DDBJ databases">
        <title>Draft genome sequence of Bacillus azotoformans MEV2011, a (co-) denitrifying strain unable to grow in the presence of oxygen.</title>
        <authorList>
            <person name="Nielsen M."/>
            <person name="Schreiber L."/>
            <person name="Finster K."/>
            <person name="Schramm A."/>
        </authorList>
    </citation>
    <scope>NUCLEOTIDE SEQUENCE [LARGE SCALE GENOMIC DNA]</scope>
    <source>
        <strain evidence="3 4">MEV2011</strain>
    </source>
</reference>
<gene>
    <name evidence="3" type="ORF">M670_04010</name>
</gene>
<proteinExistence type="predicted"/>
<evidence type="ECO:0000256" key="1">
    <source>
        <dbReference type="SAM" id="SignalP"/>
    </source>
</evidence>
<sequence>MKSTVSILLFFSIILITACGSTSTNDGGNSPTSSDTELEKVKLLLAAKGNPMFYAYIAKEKGFFQEEDLDVELVPEKGGANVVQQIGSGTADFGIVAVASLIPAWDQEMDIKVVYQINSTNLFDLIVPKYSDIKNINQLKGQAIGVTELSGAEVPMVQSLLAREGLHANGDVTLLPIGNDATTILVAFEKGKIAAYCGGAHDLVSLYTKGFQSKSLTPRAFKSLPSTAIIADGKIINERPDLVEKISRGIARGIDFSIKDRNSAFEIMKIAVPEEFADERVGQLGLNTFIDLSTPIETEKGYGHIYPDSWKKLIELFSEGEQPLLTKEIDVTKYLNTSFLEKANAFEK</sequence>
<organism evidence="3 4">
    <name type="scientific">Schinkia azotoformans MEV2011</name>
    <dbReference type="NCBI Taxonomy" id="1348973"/>
    <lineage>
        <taxon>Bacteria</taxon>
        <taxon>Bacillati</taxon>
        <taxon>Bacillota</taxon>
        <taxon>Bacilli</taxon>
        <taxon>Bacillales</taxon>
        <taxon>Bacillaceae</taxon>
        <taxon>Calidifontibacillus/Schinkia group</taxon>
        <taxon>Schinkia</taxon>
    </lineage>
</organism>
<dbReference type="RefSeq" id="WP_035197674.1">
    <property type="nucleotide sequence ID" value="NZ_JJRY01000022.1"/>
</dbReference>
<dbReference type="PANTHER" id="PTHR31528:SF15">
    <property type="entry name" value="RIBOFLAVIN-BINDING PROTEIN RIBY"/>
    <property type="match status" value="1"/>
</dbReference>
<accession>A0A072NGD3</accession>
<dbReference type="OrthoDB" id="9815602at2"/>
<evidence type="ECO:0000313" key="3">
    <source>
        <dbReference type="EMBL" id="KEF36759.1"/>
    </source>
</evidence>
<feature type="domain" description="SsuA/THI5-like" evidence="2">
    <location>
        <begin position="55"/>
        <end position="260"/>
    </location>
</feature>
<dbReference type="InterPro" id="IPR015168">
    <property type="entry name" value="SsuA/THI5"/>
</dbReference>
<dbReference type="SUPFAM" id="SSF53850">
    <property type="entry name" value="Periplasmic binding protein-like II"/>
    <property type="match status" value="1"/>
</dbReference>
<dbReference type="PROSITE" id="PS51257">
    <property type="entry name" value="PROKAR_LIPOPROTEIN"/>
    <property type="match status" value="1"/>
</dbReference>
<comment type="caution">
    <text evidence="3">The sequence shown here is derived from an EMBL/GenBank/DDBJ whole genome shotgun (WGS) entry which is preliminary data.</text>
</comment>
<dbReference type="PANTHER" id="PTHR31528">
    <property type="entry name" value="4-AMINO-5-HYDROXYMETHYL-2-METHYLPYRIMIDINE PHOSPHATE SYNTHASE THI11-RELATED"/>
    <property type="match status" value="1"/>
</dbReference>